<dbReference type="SUPFAM" id="SSF50447">
    <property type="entry name" value="Translation proteins"/>
    <property type="match status" value="1"/>
</dbReference>
<dbReference type="InterPro" id="IPR005517">
    <property type="entry name" value="Transl_elong_EFG/EF2_IV"/>
</dbReference>
<dbReference type="RefSeq" id="WP_128521007.1">
    <property type="nucleotide sequence ID" value="NZ_RJQC01000004.1"/>
</dbReference>
<dbReference type="InterPro" id="IPR014721">
    <property type="entry name" value="Ribsml_uS5_D2-typ_fold_subgr"/>
</dbReference>
<dbReference type="Gene3D" id="3.30.70.870">
    <property type="entry name" value="Elongation Factor G (Translational Gtpase), domain 3"/>
    <property type="match status" value="1"/>
</dbReference>
<dbReference type="Pfam" id="PF05991">
    <property type="entry name" value="NYN_YacP"/>
    <property type="match status" value="1"/>
</dbReference>
<dbReference type="Gene3D" id="3.30.230.10">
    <property type="match status" value="1"/>
</dbReference>
<keyword evidence="6" id="KW-1185">Reference proteome</keyword>
<protein>
    <submittedName>
        <fullName evidence="5">GTP-binding protein</fullName>
    </submittedName>
</protein>
<name>A0A3N0HX58_9FIRM</name>
<reference evidence="5 6" key="1">
    <citation type="submission" date="2018-11" db="EMBL/GenBank/DDBJ databases">
        <title>Clostridium sp. nov., a member of the family Erysipelotrichaceae isolated from pig faeces.</title>
        <authorList>
            <person name="Chang Y.-H."/>
        </authorList>
    </citation>
    <scope>NUCLEOTIDE SEQUENCE [LARGE SCALE GENOMIC DNA]</scope>
    <source>
        <strain evidence="5 6">YH-panp20</strain>
    </source>
</reference>
<dbReference type="GO" id="GO:0003924">
    <property type="term" value="F:GTPase activity"/>
    <property type="evidence" value="ECO:0007669"/>
    <property type="project" value="InterPro"/>
</dbReference>
<dbReference type="InterPro" id="IPR009000">
    <property type="entry name" value="Transl_B-barrel_sf"/>
</dbReference>
<evidence type="ECO:0000256" key="2">
    <source>
        <dbReference type="ARBA" id="ARBA00022917"/>
    </source>
</evidence>
<dbReference type="GO" id="GO:0006412">
    <property type="term" value="P:translation"/>
    <property type="evidence" value="ECO:0007669"/>
    <property type="project" value="UniProtKB-KW"/>
</dbReference>
<dbReference type="InterPro" id="IPR031157">
    <property type="entry name" value="G_TR_CS"/>
</dbReference>
<evidence type="ECO:0000313" key="6">
    <source>
        <dbReference type="Proteomes" id="UP000276568"/>
    </source>
</evidence>
<keyword evidence="2" id="KW-0648">Protein biosynthesis</keyword>
<dbReference type="PROSITE" id="PS00301">
    <property type="entry name" value="G_TR_1"/>
    <property type="match status" value="1"/>
</dbReference>
<dbReference type="Gene3D" id="3.40.50.300">
    <property type="entry name" value="P-loop containing nucleotide triphosphate hydrolases"/>
    <property type="match status" value="1"/>
</dbReference>
<dbReference type="OrthoDB" id="9801472at2"/>
<dbReference type="InterPro" id="IPR027417">
    <property type="entry name" value="P-loop_NTPase"/>
</dbReference>
<dbReference type="SUPFAM" id="SSF54211">
    <property type="entry name" value="Ribosomal protein S5 domain 2-like"/>
    <property type="match status" value="1"/>
</dbReference>
<dbReference type="InterPro" id="IPR010298">
    <property type="entry name" value="YacP-like"/>
</dbReference>
<gene>
    <name evidence="5" type="ORF">EDX97_09980</name>
</gene>
<dbReference type="Gene3D" id="3.30.70.240">
    <property type="match status" value="1"/>
</dbReference>
<dbReference type="InterPro" id="IPR020568">
    <property type="entry name" value="Ribosomal_Su5_D2-typ_SF"/>
</dbReference>
<dbReference type="InterPro" id="IPR000795">
    <property type="entry name" value="T_Tr_GTP-bd_dom"/>
</dbReference>
<dbReference type="Proteomes" id="UP000276568">
    <property type="component" value="Unassembled WGS sequence"/>
</dbReference>
<comment type="caution">
    <text evidence="5">The sequence shown here is derived from an EMBL/GenBank/DDBJ whole genome shotgun (WGS) entry which is preliminary data.</text>
</comment>
<dbReference type="GO" id="GO:0032790">
    <property type="term" value="P:ribosome disassembly"/>
    <property type="evidence" value="ECO:0007669"/>
    <property type="project" value="TreeGrafter"/>
</dbReference>
<feature type="domain" description="Tr-type G" evidence="4">
    <location>
        <begin position="3"/>
        <end position="222"/>
    </location>
</feature>
<accession>A0A3N0HX58</accession>
<dbReference type="NCBIfam" id="TIGR00231">
    <property type="entry name" value="small_GTP"/>
    <property type="match status" value="1"/>
</dbReference>
<evidence type="ECO:0000256" key="3">
    <source>
        <dbReference type="ARBA" id="ARBA00023134"/>
    </source>
</evidence>
<keyword evidence="3" id="KW-0342">GTP-binding</keyword>
<dbReference type="CDD" id="cd10912">
    <property type="entry name" value="PIN_YacP-like"/>
    <property type="match status" value="1"/>
</dbReference>
<dbReference type="AlphaFoldDB" id="A0A3N0HX58"/>
<dbReference type="InterPro" id="IPR000640">
    <property type="entry name" value="EFG_V-like"/>
</dbReference>
<dbReference type="Pfam" id="PF03764">
    <property type="entry name" value="EFG_IV"/>
    <property type="match status" value="1"/>
</dbReference>
<dbReference type="GO" id="GO:0005525">
    <property type="term" value="F:GTP binding"/>
    <property type="evidence" value="ECO:0007669"/>
    <property type="project" value="UniProtKB-KW"/>
</dbReference>
<dbReference type="Gene3D" id="2.40.30.10">
    <property type="entry name" value="Translation factors"/>
    <property type="match status" value="1"/>
</dbReference>
<dbReference type="PROSITE" id="PS51722">
    <property type="entry name" value="G_TR_2"/>
    <property type="match status" value="1"/>
</dbReference>
<dbReference type="InterPro" id="IPR005225">
    <property type="entry name" value="Small_GTP-bd"/>
</dbReference>
<dbReference type="SMART" id="SM00889">
    <property type="entry name" value="EFG_IV"/>
    <property type="match status" value="1"/>
</dbReference>
<evidence type="ECO:0000313" key="5">
    <source>
        <dbReference type="EMBL" id="RNM29321.1"/>
    </source>
</evidence>
<sequence>MDKKKVTVGILAHVDAGKTTLIESMLYQSHQIRTLGRVDHQDAFLDFDHQERQRGITIFSKEAHLEWKDTDIYVIDTPGHIDFSAEMERSLQVLDLAILLINGQDGVQSHTKTIWKCLEHYHIPTLVFMNKMDISYHSKEELLKDLPSTCIDFTEDYLEKVALCNEDCLNAYIETQNIPTSLLQQAIYRRECFPCFFGSALKQEGIQPLMDAIVQYSLDKDYPSDFGALVYKISTNEKGQRLTHVKITGGTCKVKQKINEEEKIDQIRIYNGQGYESVQEVSAGTICVFTGLSQFEVGQGIGNQADSIVPTLEAYMNYELVLPSGVDPLSLKDVCEQLSEEDSQLHMVYDEKLKKITLRLMGPIQMEVLSNRIYEKTHIQVGFSNGDVLFKETIQESVIGKGHFEPLRHYAEVHLRLEPLPRNSGMIYESEVSTNELPQNWQHLILTHLEEREHRGVLTGSPITDMKITLIAGKGSIKHTMGGDFRQATYRAIRQGLMQATNLLLEPYYNFTIHVPQSSLSRVLYDLEQRHAKVEVQEDTITGKGPVRTLSNYQNELTALSKGLGTFVCQPAGYDICEDAETIIAQKAYDPEKDMRNPTGSVFCTHGAGFYVPWNEVDAYMHIQPKNENSQSYRSVKYTISDEEAKRVFAMTNGQNKNKDKHKVKPKKKKIDLEKVETKPLVQKPECLVVDGYNQIFGWQSLKGIPFDSARDELIDRLSNYQGYRNCYLIIVFDAYRVKDSTHRSYKKGDLEVIFTKYDETADSYIEKHVSEWKKKYRLIVASSDGLIQNTILAHGCQRMSARELEKRALSTNADAFKTFHTL</sequence>
<dbReference type="SUPFAM" id="SSF54980">
    <property type="entry name" value="EF-G C-terminal domain-like"/>
    <property type="match status" value="2"/>
</dbReference>
<dbReference type="InterPro" id="IPR035647">
    <property type="entry name" value="EFG_III/V"/>
</dbReference>
<dbReference type="Pfam" id="PF00679">
    <property type="entry name" value="EFG_C"/>
    <property type="match status" value="1"/>
</dbReference>
<organism evidence="5 6">
    <name type="scientific">Absicoccus porci</name>
    <dbReference type="NCBI Taxonomy" id="2486576"/>
    <lineage>
        <taxon>Bacteria</taxon>
        <taxon>Bacillati</taxon>
        <taxon>Bacillota</taxon>
        <taxon>Erysipelotrichia</taxon>
        <taxon>Erysipelotrichales</taxon>
        <taxon>Erysipelotrichaceae</taxon>
        <taxon>Absicoccus</taxon>
    </lineage>
</organism>
<dbReference type="SUPFAM" id="SSF52540">
    <property type="entry name" value="P-loop containing nucleoside triphosphate hydrolases"/>
    <property type="match status" value="1"/>
</dbReference>
<dbReference type="Pfam" id="PF00009">
    <property type="entry name" value="GTP_EFTU"/>
    <property type="match status" value="1"/>
</dbReference>
<dbReference type="EMBL" id="RJQC01000004">
    <property type="protein sequence ID" value="RNM29321.1"/>
    <property type="molecule type" value="Genomic_DNA"/>
</dbReference>
<dbReference type="PANTHER" id="PTHR43261:SF1">
    <property type="entry name" value="RIBOSOME-RELEASING FACTOR 2, MITOCHONDRIAL"/>
    <property type="match status" value="1"/>
</dbReference>
<dbReference type="SMART" id="SM00838">
    <property type="entry name" value="EFG_C"/>
    <property type="match status" value="1"/>
</dbReference>
<evidence type="ECO:0000259" key="4">
    <source>
        <dbReference type="PROSITE" id="PS51722"/>
    </source>
</evidence>
<evidence type="ECO:0000256" key="1">
    <source>
        <dbReference type="ARBA" id="ARBA00022741"/>
    </source>
</evidence>
<dbReference type="PRINTS" id="PR00315">
    <property type="entry name" value="ELONGATNFCT"/>
</dbReference>
<proteinExistence type="predicted"/>
<dbReference type="PANTHER" id="PTHR43261">
    <property type="entry name" value="TRANSLATION ELONGATION FACTOR G-RELATED"/>
    <property type="match status" value="1"/>
</dbReference>
<keyword evidence="1" id="KW-0547">Nucleotide-binding</keyword>